<dbReference type="PANTHER" id="PTHR36115">
    <property type="entry name" value="PROLINE-RICH ANTIGEN HOMOLOG-RELATED"/>
    <property type="match status" value="1"/>
</dbReference>
<keyword evidence="3 6" id="KW-0812">Transmembrane</keyword>
<dbReference type="Pfam" id="PF06271">
    <property type="entry name" value="RDD"/>
    <property type="match status" value="1"/>
</dbReference>
<comment type="subcellular location">
    <subcellularLocation>
        <location evidence="1">Cell membrane</location>
        <topology evidence="1">Multi-pass membrane protein</topology>
    </subcellularLocation>
</comment>
<evidence type="ECO:0000256" key="5">
    <source>
        <dbReference type="ARBA" id="ARBA00023136"/>
    </source>
</evidence>
<gene>
    <name evidence="8" type="ORF">G7066_12465</name>
</gene>
<organism evidence="8 9">
    <name type="scientific">Leucobacter coleopterorum</name>
    <dbReference type="NCBI Taxonomy" id="2714933"/>
    <lineage>
        <taxon>Bacteria</taxon>
        <taxon>Bacillati</taxon>
        <taxon>Actinomycetota</taxon>
        <taxon>Actinomycetes</taxon>
        <taxon>Micrococcales</taxon>
        <taxon>Microbacteriaceae</taxon>
        <taxon>Leucobacter</taxon>
    </lineage>
</organism>
<feature type="domain" description="RDD" evidence="7">
    <location>
        <begin position="10"/>
        <end position="178"/>
    </location>
</feature>
<evidence type="ECO:0000256" key="6">
    <source>
        <dbReference type="SAM" id="Phobius"/>
    </source>
</evidence>
<dbReference type="InterPro" id="IPR010432">
    <property type="entry name" value="RDD"/>
</dbReference>
<feature type="transmembrane region" description="Helical" evidence="6">
    <location>
        <begin position="50"/>
        <end position="76"/>
    </location>
</feature>
<protein>
    <submittedName>
        <fullName evidence="8">RDD family protein</fullName>
    </submittedName>
</protein>
<accession>A0ABX6JXX8</accession>
<dbReference type="InterPro" id="IPR051791">
    <property type="entry name" value="Pra-immunoreactive"/>
</dbReference>
<dbReference type="RefSeq" id="WP_166331421.1">
    <property type="nucleotide sequence ID" value="NZ_CP049933.1"/>
</dbReference>
<evidence type="ECO:0000313" key="8">
    <source>
        <dbReference type="EMBL" id="QIM19176.1"/>
    </source>
</evidence>
<evidence type="ECO:0000313" key="9">
    <source>
        <dbReference type="Proteomes" id="UP000503441"/>
    </source>
</evidence>
<keyword evidence="4 6" id="KW-1133">Transmembrane helix</keyword>
<keyword evidence="2" id="KW-1003">Cell membrane</keyword>
<reference evidence="8 9" key="1">
    <citation type="submission" date="2020-03" db="EMBL/GenBank/DDBJ databases">
        <title>Leucobacter sp. nov., isolated from beetles.</title>
        <authorList>
            <person name="Hyun D.-W."/>
            <person name="Bae J.-W."/>
        </authorList>
    </citation>
    <scope>NUCLEOTIDE SEQUENCE [LARGE SCALE GENOMIC DNA]</scope>
    <source>
        <strain evidence="8 9">HDW9A</strain>
    </source>
</reference>
<feature type="transmembrane region" description="Helical" evidence="6">
    <location>
        <begin position="12"/>
        <end position="38"/>
    </location>
</feature>
<evidence type="ECO:0000259" key="7">
    <source>
        <dbReference type="Pfam" id="PF06271"/>
    </source>
</evidence>
<evidence type="ECO:0000256" key="1">
    <source>
        <dbReference type="ARBA" id="ARBA00004651"/>
    </source>
</evidence>
<proteinExistence type="predicted"/>
<dbReference type="PANTHER" id="PTHR36115:SF9">
    <property type="entry name" value="LMO1584 PROTEIN"/>
    <property type="match status" value="1"/>
</dbReference>
<dbReference type="EMBL" id="CP049933">
    <property type="protein sequence ID" value="QIM19176.1"/>
    <property type="molecule type" value="Genomic_DNA"/>
</dbReference>
<keyword evidence="9" id="KW-1185">Reference proteome</keyword>
<sequence length="191" mass="21151">MTSSVPVLRPKFGVRLIALLLDYAVILGWMLVLAISTLVPYSITGEFFDWLALGTAGAQFLGFLLLVLPVGIYLYVGEASTRQATVGKRVLGLRVVDAMNENRPSRLRIVIRTIVKLLPWEIAHFVVWNIVANAANGEFEFPLWLMVTAVAANLIPFVYIAFVAFQKDRRGPHDLVAGTRVVVSTRQKLDG</sequence>
<feature type="transmembrane region" description="Helical" evidence="6">
    <location>
        <begin position="109"/>
        <end position="131"/>
    </location>
</feature>
<evidence type="ECO:0000256" key="2">
    <source>
        <dbReference type="ARBA" id="ARBA00022475"/>
    </source>
</evidence>
<evidence type="ECO:0000256" key="3">
    <source>
        <dbReference type="ARBA" id="ARBA00022692"/>
    </source>
</evidence>
<name>A0ABX6JXX8_9MICO</name>
<feature type="transmembrane region" description="Helical" evidence="6">
    <location>
        <begin position="143"/>
        <end position="165"/>
    </location>
</feature>
<evidence type="ECO:0000256" key="4">
    <source>
        <dbReference type="ARBA" id="ARBA00022989"/>
    </source>
</evidence>
<dbReference type="Proteomes" id="UP000503441">
    <property type="component" value="Chromosome"/>
</dbReference>
<keyword evidence="5 6" id="KW-0472">Membrane</keyword>